<keyword evidence="10" id="KW-1185">Reference proteome</keyword>
<keyword evidence="4 6" id="KW-0238">DNA-binding</keyword>
<evidence type="ECO:0000256" key="2">
    <source>
        <dbReference type="ARBA" id="ARBA00023015"/>
    </source>
</evidence>
<feature type="domain" description="RNA polymerase sigma-70 region 2" evidence="7">
    <location>
        <begin position="23"/>
        <end position="87"/>
    </location>
</feature>
<proteinExistence type="inferred from homology"/>
<evidence type="ECO:0000256" key="1">
    <source>
        <dbReference type="ARBA" id="ARBA00010641"/>
    </source>
</evidence>
<dbReference type="InterPro" id="IPR036388">
    <property type="entry name" value="WH-like_DNA-bd_sf"/>
</dbReference>
<comment type="similarity">
    <text evidence="1 6">Belongs to the sigma-70 factor family. ECF subfamily.</text>
</comment>
<dbReference type="InterPro" id="IPR000838">
    <property type="entry name" value="RNA_pol_sigma70_ECF_CS"/>
</dbReference>
<evidence type="ECO:0000256" key="6">
    <source>
        <dbReference type="RuleBase" id="RU000716"/>
    </source>
</evidence>
<evidence type="ECO:0000313" key="10">
    <source>
        <dbReference type="Proteomes" id="UP000012081"/>
    </source>
</evidence>
<dbReference type="NCBIfam" id="TIGR02937">
    <property type="entry name" value="sigma70-ECF"/>
    <property type="match status" value="1"/>
</dbReference>
<dbReference type="Proteomes" id="UP000012081">
    <property type="component" value="Unassembled WGS sequence"/>
</dbReference>
<dbReference type="InterPro" id="IPR014284">
    <property type="entry name" value="RNA_pol_sigma-70_dom"/>
</dbReference>
<dbReference type="GO" id="GO:0016987">
    <property type="term" value="F:sigma factor activity"/>
    <property type="evidence" value="ECO:0007669"/>
    <property type="project" value="UniProtKB-KW"/>
</dbReference>
<evidence type="ECO:0000313" key="9">
    <source>
        <dbReference type="EMBL" id="EMT51256.1"/>
    </source>
</evidence>
<dbReference type="InterPro" id="IPR013249">
    <property type="entry name" value="RNA_pol_sigma70_r4_t2"/>
</dbReference>
<dbReference type="Gene3D" id="1.10.1740.10">
    <property type="match status" value="1"/>
</dbReference>
<dbReference type="GO" id="GO:0006950">
    <property type="term" value="P:response to stress"/>
    <property type="evidence" value="ECO:0007669"/>
    <property type="project" value="UniProtKB-ARBA"/>
</dbReference>
<dbReference type="InterPro" id="IPR013324">
    <property type="entry name" value="RNA_pol_sigma_r3/r4-like"/>
</dbReference>
<dbReference type="PATRIC" id="fig|1300222.3.peg.3899"/>
<reference evidence="9 10" key="1">
    <citation type="submission" date="2013-03" db="EMBL/GenBank/DDBJ databases">
        <title>Assembly of a new bacterial strain Brevibacillus borstelensis AK1.</title>
        <authorList>
            <person name="Rajan I."/>
            <person name="PoliReddy D."/>
            <person name="Sugumar T."/>
            <person name="Rathinam K."/>
            <person name="Alqarawi S."/>
            <person name="Khalil A.B."/>
            <person name="Sivakumar N."/>
        </authorList>
    </citation>
    <scope>NUCLEOTIDE SEQUENCE [LARGE SCALE GENOMIC DNA]</scope>
    <source>
        <strain evidence="9 10">AK1</strain>
    </source>
</reference>
<sequence>MYPETNQADQSLRMTNEAVLEQLMREYGEKIIQLVYLIVKDRSMAEDITQEVFLKAFRGLRTFRAESNMKTWLYRIAINESNKYLRSWSFKHIFSTFKKADVPDREDDEHVEDAVIGKWTKEQVAERVMAMSPQYRQVIVLHYYEDLRIKEIAQVLNVSEEVVRTKLSRARKQFRALLEKEGLEWT</sequence>
<dbReference type="GO" id="GO:0003677">
    <property type="term" value="F:DNA binding"/>
    <property type="evidence" value="ECO:0007669"/>
    <property type="project" value="UniProtKB-KW"/>
</dbReference>
<protein>
    <recommendedName>
        <fullName evidence="6">RNA polymerase sigma factor</fullName>
    </recommendedName>
</protein>
<name>M8DW77_9BACL</name>
<dbReference type="Pfam" id="PF08281">
    <property type="entry name" value="Sigma70_r4_2"/>
    <property type="match status" value="1"/>
</dbReference>
<dbReference type="InterPro" id="IPR007627">
    <property type="entry name" value="RNA_pol_sigma70_r2"/>
</dbReference>
<accession>M8DW77</accession>
<dbReference type="InterPro" id="IPR039425">
    <property type="entry name" value="RNA_pol_sigma-70-like"/>
</dbReference>
<evidence type="ECO:0000259" key="7">
    <source>
        <dbReference type="Pfam" id="PF04542"/>
    </source>
</evidence>
<dbReference type="GO" id="GO:0006352">
    <property type="term" value="P:DNA-templated transcription initiation"/>
    <property type="evidence" value="ECO:0007669"/>
    <property type="project" value="InterPro"/>
</dbReference>
<keyword evidence="2 6" id="KW-0805">Transcription regulation</keyword>
<evidence type="ECO:0000256" key="4">
    <source>
        <dbReference type="ARBA" id="ARBA00023125"/>
    </source>
</evidence>
<dbReference type="PROSITE" id="PS01063">
    <property type="entry name" value="SIGMA70_ECF"/>
    <property type="match status" value="1"/>
</dbReference>
<evidence type="ECO:0000256" key="5">
    <source>
        <dbReference type="ARBA" id="ARBA00023163"/>
    </source>
</evidence>
<dbReference type="EMBL" id="APBN01000009">
    <property type="protein sequence ID" value="EMT51256.1"/>
    <property type="molecule type" value="Genomic_DNA"/>
</dbReference>
<organism evidence="9 10">
    <name type="scientific">Brevibacillus borstelensis AK1</name>
    <dbReference type="NCBI Taxonomy" id="1300222"/>
    <lineage>
        <taxon>Bacteria</taxon>
        <taxon>Bacillati</taxon>
        <taxon>Bacillota</taxon>
        <taxon>Bacilli</taxon>
        <taxon>Bacillales</taxon>
        <taxon>Paenibacillaceae</taxon>
        <taxon>Brevibacillus</taxon>
    </lineage>
</organism>
<dbReference type="PANTHER" id="PTHR43133:SF60">
    <property type="entry name" value="RNA POLYMERASE SIGMA FACTOR SIGV"/>
    <property type="match status" value="1"/>
</dbReference>
<dbReference type="SUPFAM" id="SSF88946">
    <property type="entry name" value="Sigma2 domain of RNA polymerase sigma factors"/>
    <property type="match status" value="1"/>
</dbReference>
<dbReference type="AlphaFoldDB" id="M8DW77"/>
<dbReference type="CDD" id="cd06171">
    <property type="entry name" value="Sigma70_r4"/>
    <property type="match status" value="1"/>
</dbReference>
<evidence type="ECO:0000256" key="3">
    <source>
        <dbReference type="ARBA" id="ARBA00023082"/>
    </source>
</evidence>
<dbReference type="SUPFAM" id="SSF88659">
    <property type="entry name" value="Sigma3 and sigma4 domains of RNA polymerase sigma factors"/>
    <property type="match status" value="1"/>
</dbReference>
<dbReference type="InterPro" id="IPR013325">
    <property type="entry name" value="RNA_pol_sigma_r2"/>
</dbReference>
<gene>
    <name evidence="9" type="ORF">I532_18587</name>
</gene>
<feature type="domain" description="RNA polymerase sigma factor 70 region 4 type 2" evidence="8">
    <location>
        <begin position="122"/>
        <end position="173"/>
    </location>
</feature>
<dbReference type="STRING" id="1300222.I532_18587"/>
<keyword evidence="5 6" id="KW-0804">Transcription</keyword>
<dbReference type="Pfam" id="PF04542">
    <property type="entry name" value="Sigma70_r2"/>
    <property type="match status" value="1"/>
</dbReference>
<dbReference type="PANTHER" id="PTHR43133">
    <property type="entry name" value="RNA POLYMERASE ECF-TYPE SIGMA FACTO"/>
    <property type="match status" value="1"/>
</dbReference>
<dbReference type="OrthoDB" id="9794508at2"/>
<evidence type="ECO:0000259" key="8">
    <source>
        <dbReference type="Pfam" id="PF08281"/>
    </source>
</evidence>
<dbReference type="Gene3D" id="1.10.10.10">
    <property type="entry name" value="Winged helix-like DNA-binding domain superfamily/Winged helix DNA-binding domain"/>
    <property type="match status" value="1"/>
</dbReference>
<keyword evidence="3 6" id="KW-0731">Sigma factor</keyword>
<comment type="caution">
    <text evidence="9">The sequence shown here is derived from an EMBL/GenBank/DDBJ whole genome shotgun (WGS) entry which is preliminary data.</text>
</comment>